<dbReference type="InterPro" id="IPR057568">
    <property type="entry name" value="CortBP2_NAV1-like_AAA_lid"/>
</dbReference>
<organism evidence="4 5">
    <name type="scientific">Cyclopterus lumpus</name>
    <name type="common">Lumpsucker</name>
    <dbReference type="NCBI Taxonomy" id="8103"/>
    <lineage>
        <taxon>Eukaryota</taxon>
        <taxon>Metazoa</taxon>
        <taxon>Chordata</taxon>
        <taxon>Craniata</taxon>
        <taxon>Vertebrata</taxon>
        <taxon>Euteleostomi</taxon>
        <taxon>Actinopterygii</taxon>
        <taxon>Neopterygii</taxon>
        <taxon>Teleostei</taxon>
        <taxon>Neoteleostei</taxon>
        <taxon>Acanthomorphata</taxon>
        <taxon>Eupercaria</taxon>
        <taxon>Perciformes</taxon>
        <taxon>Cottioidei</taxon>
        <taxon>Cottales</taxon>
        <taxon>Cyclopteridae</taxon>
        <taxon>Cyclopterus</taxon>
    </lineage>
</organism>
<feature type="compositionally biased region" description="Low complexity" evidence="2">
    <location>
        <begin position="233"/>
        <end position="251"/>
    </location>
</feature>
<dbReference type="GeneTree" id="ENSGT00940000158293"/>
<keyword evidence="5" id="KW-1185">Reference proteome</keyword>
<reference evidence="4" key="2">
    <citation type="submission" date="2025-09" db="UniProtKB">
        <authorList>
            <consortium name="Ensembl"/>
        </authorList>
    </citation>
    <scope>IDENTIFICATION</scope>
</reference>
<dbReference type="GO" id="GO:0022008">
    <property type="term" value="P:neurogenesis"/>
    <property type="evidence" value="ECO:0007669"/>
    <property type="project" value="InterPro"/>
</dbReference>
<proteinExistence type="predicted"/>
<dbReference type="InterPro" id="IPR039041">
    <property type="entry name" value="Nav/unc-53"/>
</dbReference>
<dbReference type="PANTHER" id="PTHR12784">
    <property type="entry name" value="STEERIN"/>
    <property type="match status" value="1"/>
</dbReference>
<feature type="region of interest" description="Disordered" evidence="2">
    <location>
        <begin position="233"/>
        <end position="255"/>
    </location>
</feature>
<feature type="compositionally biased region" description="Low complexity" evidence="2">
    <location>
        <begin position="523"/>
        <end position="535"/>
    </location>
</feature>
<dbReference type="PANTHER" id="PTHR12784:SF28">
    <property type="entry name" value="PROTEIN SICKIE"/>
    <property type="match status" value="1"/>
</dbReference>
<dbReference type="Ensembl" id="ENSCLMT00005011783.1">
    <property type="protein sequence ID" value="ENSCLMP00005010922.1"/>
    <property type="gene ID" value="ENSCLMG00005005985.1"/>
</dbReference>
<feature type="compositionally biased region" description="Low complexity" evidence="2">
    <location>
        <begin position="494"/>
        <end position="506"/>
    </location>
</feature>
<evidence type="ECO:0000256" key="2">
    <source>
        <dbReference type="SAM" id="MobiDB-lite"/>
    </source>
</evidence>
<sequence length="535" mass="57400">MGGLSCDVVRVEVEESLTKETLLETFVACGFLVPAAGSGPPGGRTGPSVVVLLEGLEKASSLTGLLGDLCHSLDNRGSASPLVLNAGPHRFREGSFLIATLSKPRLQGSELRLQQHFRWVTLRWDREPLHGLLGRHLRRKLLHKMGTGVWSPDGVMERCVLWVSLVWQQLNACLSRLGTHEALLGPRLFLSCPVVLNNSTQAVVRWLARLWNAVVVPRVEEAVISRVTAKRCSSSSSSSSSSSPSQHSSPSNRGLSAGQQAVVKAALSILVNKAVLQGCPLPRHEIDRYLLEFRGGTFPLSAIGSYKGGGARKGRDGGKLRRSNTSPRKKGGPALSWSSGGSFREGSLSSTDVSFIADGAAQREPEGLEGLSVFSDDETDLIRELQTLCSSKSEPDISKISQAKDDLILFSSSPGEAPPPRTAEQEAAVQPAVTNAAGGQTPVQSADRRSGAGSRSKSQLPVPSSRGQQTRASASTPSGRSRNAANSGRTKPTNNDNNYRNNINERNQSHEDIWILHRDLHENNNNNHSSSSSSK</sequence>
<dbReference type="Pfam" id="PF25408">
    <property type="entry name" value="AAA_lid_NAV1"/>
    <property type="match status" value="1"/>
</dbReference>
<evidence type="ECO:0000313" key="5">
    <source>
        <dbReference type="Proteomes" id="UP000694565"/>
    </source>
</evidence>
<feature type="region of interest" description="Disordered" evidence="2">
    <location>
        <begin position="308"/>
        <end position="343"/>
    </location>
</feature>
<accession>A0A8C2WYJ6</accession>
<feature type="compositionally biased region" description="Polar residues" evidence="2">
    <location>
        <begin position="459"/>
        <end position="493"/>
    </location>
</feature>
<feature type="region of interest" description="Disordered" evidence="2">
    <location>
        <begin position="410"/>
        <end position="535"/>
    </location>
</feature>
<keyword evidence="1" id="KW-0175">Coiled coil</keyword>
<feature type="compositionally biased region" description="Basic and acidic residues" evidence="2">
    <location>
        <begin position="507"/>
        <end position="522"/>
    </location>
</feature>
<protein>
    <recommendedName>
        <fullName evidence="3">CortBP2/NAV1-like AAA+ ATPase lid domain-containing protein</fullName>
    </recommendedName>
</protein>
<reference evidence="4" key="1">
    <citation type="submission" date="2025-08" db="UniProtKB">
        <authorList>
            <consortium name="Ensembl"/>
        </authorList>
    </citation>
    <scope>IDENTIFICATION</scope>
</reference>
<evidence type="ECO:0000256" key="1">
    <source>
        <dbReference type="ARBA" id="ARBA00023054"/>
    </source>
</evidence>
<name>A0A8C2WYJ6_CYCLU</name>
<evidence type="ECO:0000313" key="4">
    <source>
        <dbReference type="Ensembl" id="ENSCLMP00005010922.1"/>
    </source>
</evidence>
<evidence type="ECO:0000259" key="3">
    <source>
        <dbReference type="Pfam" id="PF25408"/>
    </source>
</evidence>
<dbReference type="AlphaFoldDB" id="A0A8C2WYJ6"/>
<feature type="domain" description="CortBP2/NAV1-like AAA+ ATPase lid" evidence="3">
    <location>
        <begin position="156"/>
        <end position="229"/>
    </location>
</feature>
<dbReference type="Proteomes" id="UP000694565">
    <property type="component" value="Unplaced"/>
</dbReference>